<evidence type="ECO:0000313" key="2">
    <source>
        <dbReference type="EMBL" id="KOG00092.1"/>
    </source>
</evidence>
<reference evidence="2" key="1">
    <citation type="submission" date="2015-07" db="EMBL/GenBank/DDBJ databases">
        <title>MeaNS - Measles Nucleotide Surveillance Program.</title>
        <authorList>
            <person name="Tran T."/>
            <person name="Druce J."/>
        </authorList>
    </citation>
    <scope>NUCLEOTIDE SEQUENCE</scope>
    <source>
        <strain evidence="2">UCB-OBI-ISO-001</strain>
        <tissue evidence="2">Gonad</tissue>
    </source>
</reference>
<proteinExistence type="predicted"/>
<evidence type="ECO:0000256" key="1">
    <source>
        <dbReference type="SAM" id="Phobius"/>
    </source>
</evidence>
<keyword evidence="1" id="KW-0812">Transmembrane</keyword>
<organism evidence="2">
    <name type="scientific">Octopus bimaculoides</name>
    <name type="common">California two-spotted octopus</name>
    <dbReference type="NCBI Taxonomy" id="37653"/>
    <lineage>
        <taxon>Eukaryota</taxon>
        <taxon>Metazoa</taxon>
        <taxon>Spiralia</taxon>
        <taxon>Lophotrochozoa</taxon>
        <taxon>Mollusca</taxon>
        <taxon>Cephalopoda</taxon>
        <taxon>Coleoidea</taxon>
        <taxon>Octopodiformes</taxon>
        <taxon>Octopoda</taxon>
        <taxon>Incirrata</taxon>
        <taxon>Octopodidae</taxon>
        <taxon>Octopus</taxon>
    </lineage>
</organism>
<feature type="transmembrane region" description="Helical" evidence="1">
    <location>
        <begin position="17"/>
        <end position="37"/>
    </location>
</feature>
<dbReference type="AlphaFoldDB" id="A0A0L8IF19"/>
<sequence length="78" mass="9162">MLSPKYLYYLLRKHHRITLHVGVVAYILFLIPTSYFLKNDSNDTVKRKNKNNTNEKYCLFNGPTTKMSEEPVCSNVYS</sequence>
<dbReference type="EMBL" id="KQ415852">
    <property type="protein sequence ID" value="KOG00092.1"/>
    <property type="molecule type" value="Genomic_DNA"/>
</dbReference>
<name>A0A0L8IF19_OCTBM</name>
<keyword evidence="1" id="KW-1133">Transmembrane helix</keyword>
<protein>
    <submittedName>
        <fullName evidence="2">Uncharacterized protein</fullName>
    </submittedName>
</protein>
<gene>
    <name evidence="2" type="ORF">OCBIM_22008227mg</name>
</gene>
<accession>A0A0L8IF19</accession>
<keyword evidence="1" id="KW-0472">Membrane</keyword>